<evidence type="ECO:0000256" key="1">
    <source>
        <dbReference type="PIRSR" id="PIRSR000443-1"/>
    </source>
</evidence>
<keyword evidence="4" id="KW-1185">Reference proteome</keyword>
<keyword evidence="3" id="KW-0378">Hydrolase</keyword>
<dbReference type="InterPro" id="IPR008220">
    <property type="entry name" value="HAT_MetX-like"/>
</dbReference>
<sequence length="349" mass="39740">MPQNYYNRENHGNYELIPVGNFKLAEGGIIPNLELAIRTFGTLNEDKSNAILMTTWFSGTTKILEDAYVGKDHALNPEKYFIILVNQIGNGLSTSPWNADESIKAGKFPKVRIEDDVKAQYKLLTEHFGIQKLVLVLGGSMGAQQTYEWAVRFPDFMERAAPIAGYAKNTEHDFIFTKTLIDTITMDPAYKEGAYESIDAMKGALDRHGDIWNVVGYNPEMYRIEAYKNLGFKDGLDFGKNFTMKYFEPMDPNTLLLCAWKWQRGDVSRNTNGDLKAALGRIKCKMFCMPILQDMFFVTSDCKLEQEMIPNSEWRPIDTVWGHLGLFGMDPNYMPQVDKILNELLATEV</sequence>
<dbReference type="SUPFAM" id="SSF53474">
    <property type="entry name" value="alpha/beta-Hydrolases"/>
    <property type="match status" value="1"/>
</dbReference>
<dbReference type="Pfam" id="PF00561">
    <property type="entry name" value="Abhydrolase_1"/>
    <property type="match status" value="1"/>
</dbReference>
<dbReference type="AlphaFoldDB" id="A0A5P2FYA1"/>
<dbReference type="NCBIfam" id="NF005757">
    <property type="entry name" value="PRK07581.1"/>
    <property type="match status" value="1"/>
</dbReference>
<feature type="active site" description="Nucleophile" evidence="1">
    <location>
        <position position="140"/>
    </location>
</feature>
<proteinExistence type="predicted"/>
<evidence type="ECO:0000313" key="4">
    <source>
        <dbReference type="Proteomes" id="UP000292424"/>
    </source>
</evidence>
<dbReference type="RefSeq" id="WP_131329363.1">
    <property type="nucleotide sequence ID" value="NZ_CP044016.1"/>
</dbReference>
<organism evidence="3 4">
    <name type="scientific">Rhizosphaericola mali</name>
    <dbReference type="NCBI Taxonomy" id="2545455"/>
    <lineage>
        <taxon>Bacteria</taxon>
        <taxon>Pseudomonadati</taxon>
        <taxon>Bacteroidota</taxon>
        <taxon>Chitinophagia</taxon>
        <taxon>Chitinophagales</taxon>
        <taxon>Chitinophagaceae</taxon>
        <taxon>Rhizosphaericola</taxon>
    </lineage>
</organism>
<dbReference type="Proteomes" id="UP000292424">
    <property type="component" value="Chromosome"/>
</dbReference>
<dbReference type="PANTHER" id="PTHR32268">
    <property type="entry name" value="HOMOSERINE O-ACETYLTRANSFERASE"/>
    <property type="match status" value="1"/>
</dbReference>
<dbReference type="GO" id="GO:0016747">
    <property type="term" value="F:acyltransferase activity, transferring groups other than amino-acyl groups"/>
    <property type="evidence" value="ECO:0007669"/>
    <property type="project" value="InterPro"/>
</dbReference>
<dbReference type="InterPro" id="IPR029058">
    <property type="entry name" value="AB_hydrolase_fold"/>
</dbReference>
<feature type="domain" description="AB hydrolase-1" evidence="2">
    <location>
        <begin position="74"/>
        <end position="165"/>
    </location>
</feature>
<dbReference type="PIRSF" id="PIRSF000443">
    <property type="entry name" value="Homoser_Ac_trans"/>
    <property type="match status" value="1"/>
</dbReference>
<dbReference type="OrthoDB" id="9800754at2"/>
<name>A0A5P2FYA1_9BACT</name>
<evidence type="ECO:0000259" key="2">
    <source>
        <dbReference type="Pfam" id="PF00561"/>
    </source>
</evidence>
<reference evidence="3 4" key="1">
    <citation type="submission" date="2019-09" db="EMBL/GenBank/DDBJ databases">
        <title>Complete genome sequence of Arachidicoccus sp. B3-10 isolated from apple orchard soil.</title>
        <authorList>
            <person name="Kim H.S."/>
            <person name="Han K.-I."/>
            <person name="Suh M.K."/>
            <person name="Lee K.C."/>
            <person name="Eom M.K."/>
            <person name="Kim J.-S."/>
            <person name="Kang S.W."/>
            <person name="Sin Y."/>
            <person name="Lee J.-S."/>
        </authorList>
    </citation>
    <scope>NUCLEOTIDE SEQUENCE [LARGE SCALE GENOMIC DNA]</scope>
    <source>
        <strain evidence="3 4">B3-10</strain>
    </source>
</reference>
<protein>
    <submittedName>
        <fullName evidence="3">Alpha/beta fold hydrolase</fullName>
    </submittedName>
</protein>
<gene>
    <name evidence="3" type="ORF">E0W69_007300</name>
</gene>
<dbReference type="KEGG" id="arac:E0W69_007300"/>
<feature type="active site" evidence="1">
    <location>
        <position position="323"/>
    </location>
</feature>
<dbReference type="InterPro" id="IPR000073">
    <property type="entry name" value="AB_hydrolase_1"/>
</dbReference>
<dbReference type="EMBL" id="CP044016">
    <property type="protein sequence ID" value="QES88476.1"/>
    <property type="molecule type" value="Genomic_DNA"/>
</dbReference>
<evidence type="ECO:0000313" key="3">
    <source>
        <dbReference type="EMBL" id="QES88476.1"/>
    </source>
</evidence>
<feature type="active site" evidence="1">
    <location>
        <position position="294"/>
    </location>
</feature>
<accession>A0A5P2FYA1</accession>
<dbReference type="PANTHER" id="PTHR32268:SF15">
    <property type="entry name" value="HOMOSERINE ACETYLTRANSFERASE FAMILY PROTEIN (AFU_ORTHOLOGUE AFUA_1G15350)"/>
    <property type="match status" value="1"/>
</dbReference>
<dbReference type="GO" id="GO:0016787">
    <property type="term" value="F:hydrolase activity"/>
    <property type="evidence" value="ECO:0007669"/>
    <property type="project" value="UniProtKB-KW"/>
</dbReference>
<dbReference type="Gene3D" id="3.40.50.1820">
    <property type="entry name" value="alpha/beta hydrolase"/>
    <property type="match status" value="1"/>
</dbReference>